<accession>A0A2T2NPV2</accession>
<proteinExistence type="predicted"/>
<keyword evidence="2" id="KW-1185">Reference proteome</keyword>
<dbReference type="OrthoDB" id="3801601at2759"/>
<organism evidence="1 2">
    <name type="scientific">Corynespora cassiicola Philippines</name>
    <dbReference type="NCBI Taxonomy" id="1448308"/>
    <lineage>
        <taxon>Eukaryota</taxon>
        <taxon>Fungi</taxon>
        <taxon>Dikarya</taxon>
        <taxon>Ascomycota</taxon>
        <taxon>Pezizomycotina</taxon>
        <taxon>Dothideomycetes</taxon>
        <taxon>Pleosporomycetidae</taxon>
        <taxon>Pleosporales</taxon>
        <taxon>Corynesporascaceae</taxon>
        <taxon>Corynespora</taxon>
    </lineage>
</organism>
<sequence length="394" mass="45820">MAKKSLSDQAYEMMNGQQPWNQCLDCAFKIPREYFPPSAIGTSMKCPLCSVKYYIKRVKTIQANMAQRGGIICSKSRISYTERGTHYAHDPEFKAHKYLKLQWSRVKKMSLKNLARWENRLEKRMRRLDGKPLNPEWQNMADAVDLYYREAEELAYVPGFPYEEEAEAEANYIEATVKEVTAWWNSKHSIPKSEAPRTSTVWYRARKEQMAQGSPTYLVATLKSCLRRRRKSDPPIASSANRKFHIDNPGTVRTAIRFNDKVEVCSDALTFEPDPFPLRSKINITPNFWILPSSPPPTLSASTTFIPFRDPFSSVRYRPKSRFTRKRKVYRPGAWASPEGYEKINTSFYKISLCELVSSDDLGERELQLKVRSRLNDIARYWVEGVEARKNHWV</sequence>
<evidence type="ECO:0000313" key="2">
    <source>
        <dbReference type="Proteomes" id="UP000240883"/>
    </source>
</evidence>
<gene>
    <name evidence="1" type="ORF">BS50DRAFT_634671</name>
</gene>
<evidence type="ECO:0000313" key="1">
    <source>
        <dbReference type="EMBL" id="PSN67286.1"/>
    </source>
</evidence>
<dbReference type="AlphaFoldDB" id="A0A2T2NPV2"/>
<name>A0A2T2NPV2_CORCC</name>
<dbReference type="Proteomes" id="UP000240883">
    <property type="component" value="Unassembled WGS sequence"/>
</dbReference>
<dbReference type="EMBL" id="KZ678135">
    <property type="protein sequence ID" value="PSN67286.1"/>
    <property type="molecule type" value="Genomic_DNA"/>
</dbReference>
<reference evidence="1 2" key="1">
    <citation type="journal article" date="2018" name="Front. Microbiol.">
        <title>Genome-Wide Analysis of Corynespora cassiicola Leaf Fall Disease Putative Effectors.</title>
        <authorList>
            <person name="Lopez D."/>
            <person name="Ribeiro S."/>
            <person name="Label P."/>
            <person name="Fumanal B."/>
            <person name="Venisse J.S."/>
            <person name="Kohler A."/>
            <person name="de Oliveira R.R."/>
            <person name="Labutti K."/>
            <person name="Lipzen A."/>
            <person name="Lail K."/>
            <person name="Bauer D."/>
            <person name="Ohm R.A."/>
            <person name="Barry K.W."/>
            <person name="Spatafora J."/>
            <person name="Grigoriev I.V."/>
            <person name="Martin F.M."/>
            <person name="Pujade-Renaud V."/>
        </authorList>
    </citation>
    <scope>NUCLEOTIDE SEQUENCE [LARGE SCALE GENOMIC DNA]</scope>
    <source>
        <strain evidence="1 2">Philippines</strain>
    </source>
</reference>
<protein>
    <submittedName>
        <fullName evidence="1">Uncharacterized protein</fullName>
    </submittedName>
</protein>